<dbReference type="GO" id="GO:0006310">
    <property type="term" value="P:DNA recombination"/>
    <property type="evidence" value="ECO:0007669"/>
    <property type="project" value="UniProtKB-KW"/>
</dbReference>
<accession>A0A6J7JJF1</accession>
<proteinExistence type="predicted"/>
<reference evidence="3" key="1">
    <citation type="submission" date="2020-05" db="EMBL/GenBank/DDBJ databases">
        <authorList>
            <person name="Chiriac C."/>
            <person name="Salcher M."/>
            <person name="Ghai R."/>
            <person name="Kavagutti S V."/>
        </authorList>
    </citation>
    <scope>NUCLEOTIDE SEQUENCE</scope>
</reference>
<dbReference type="GO" id="GO:0015074">
    <property type="term" value="P:DNA integration"/>
    <property type="evidence" value="ECO:0007669"/>
    <property type="project" value="InterPro"/>
</dbReference>
<evidence type="ECO:0000256" key="1">
    <source>
        <dbReference type="ARBA" id="ARBA00023172"/>
    </source>
</evidence>
<dbReference type="InterPro" id="IPR011010">
    <property type="entry name" value="DNA_brk_join_enz"/>
</dbReference>
<dbReference type="InterPro" id="IPR013762">
    <property type="entry name" value="Integrase-like_cat_sf"/>
</dbReference>
<name>A0A6J7JJF1_9ZZZZ</name>
<dbReference type="EMBL" id="CAFBOL010000137">
    <property type="protein sequence ID" value="CAB5016665.1"/>
    <property type="molecule type" value="Genomic_DNA"/>
</dbReference>
<feature type="region of interest" description="Disordered" evidence="2">
    <location>
        <begin position="155"/>
        <end position="190"/>
    </location>
</feature>
<dbReference type="SUPFAM" id="SSF56349">
    <property type="entry name" value="DNA breaking-rejoining enzymes"/>
    <property type="match status" value="1"/>
</dbReference>
<keyword evidence="1" id="KW-0233">DNA recombination</keyword>
<dbReference type="Gene3D" id="1.10.443.10">
    <property type="entry name" value="Intergrase catalytic core"/>
    <property type="match status" value="1"/>
</dbReference>
<dbReference type="AlphaFoldDB" id="A0A6J7JJF1"/>
<evidence type="ECO:0000313" key="4">
    <source>
        <dbReference type="EMBL" id="CAB5016665.1"/>
    </source>
</evidence>
<organism evidence="3">
    <name type="scientific">freshwater metagenome</name>
    <dbReference type="NCBI Taxonomy" id="449393"/>
    <lineage>
        <taxon>unclassified sequences</taxon>
        <taxon>metagenomes</taxon>
        <taxon>ecological metagenomes</taxon>
    </lineage>
</organism>
<evidence type="ECO:0000313" key="3">
    <source>
        <dbReference type="EMBL" id="CAB4942272.1"/>
    </source>
</evidence>
<gene>
    <name evidence="3" type="ORF">UFOPK3651_02278</name>
    <name evidence="4" type="ORF">UFOPK3931_03118</name>
</gene>
<feature type="compositionally biased region" description="Polar residues" evidence="2">
    <location>
        <begin position="164"/>
        <end position="182"/>
    </location>
</feature>
<sequence length="224" mass="24331">MLHSALSWAAQQNLIRSNPIRGMRGPRRPDPRKHLLPGEIALLLNTAEVAAAADTGARRAEIATLRLADLDGRVLRIERNQSMEVLGPTKTGRTRRITIGATTAAVIRDHFDTWDQRAGAAAAQGDWIFAPDPRHLTHARADSLSHRMVSLRDAAGVPMPPCTGSATASPPNWSATANSSNPKPDPATTLRHYSRATPLDDLDIADEIDQRLNDCTNDPVRRGP</sequence>
<dbReference type="GO" id="GO:0003677">
    <property type="term" value="F:DNA binding"/>
    <property type="evidence" value="ECO:0007669"/>
    <property type="project" value="InterPro"/>
</dbReference>
<protein>
    <submittedName>
        <fullName evidence="3">Unannotated protein</fullName>
    </submittedName>
</protein>
<evidence type="ECO:0000256" key="2">
    <source>
        <dbReference type="SAM" id="MobiDB-lite"/>
    </source>
</evidence>
<dbReference type="EMBL" id="CAFBMT010000014">
    <property type="protein sequence ID" value="CAB4942272.1"/>
    <property type="molecule type" value="Genomic_DNA"/>
</dbReference>